<reference evidence="9" key="1">
    <citation type="journal article" date="2021" name="G3 (Bethesda)">
        <title>Genomic diversity, chromosomal rearrangements, and interspecies hybridization in the ogataea polymorpha species complex.</title>
        <authorList>
            <person name="Hanson S.J."/>
            <person name="Cinneide E.O."/>
            <person name="Salzberg L.I."/>
            <person name="Wolfe K.H."/>
            <person name="McGowan J."/>
            <person name="Fitzpatrick D.A."/>
            <person name="Matlin K."/>
        </authorList>
    </citation>
    <scope>NUCLEOTIDE SEQUENCE</scope>
    <source>
        <strain evidence="9">61-244</strain>
    </source>
</reference>
<gene>
    <name evidence="9" type="ORF">KL928_000131</name>
</gene>
<dbReference type="Gene3D" id="2.60.40.1230">
    <property type="match status" value="1"/>
</dbReference>
<keyword evidence="5" id="KW-0175">Coiled coil</keyword>
<dbReference type="RefSeq" id="XP_043062026.1">
    <property type="nucleotide sequence ID" value="XM_043201661.1"/>
</dbReference>
<dbReference type="Gene3D" id="1.20.5.170">
    <property type="match status" value="1"/>
</dbReference>
<dbReference type="InterPro" id="IPR013041">
    <property type="entry name" value="Clathrin_app_Ig-like_sf"/>
</dbReference>
<accession>A0AAN6DL42</accession>
<dbReference type="AlphaFoldDB" id="A0AAN6DL42"/>
<feature type="region of interest" description="Disordered" evidence="6">
    <location>
        <begin position="259"/>
        <end position="282"/>
    </location>
</feature>
<name>A0AAN6DL42_PICAN</name>
<feature type="domain" description="GAT" evidence="8">
    <location>
        <begin position="40"/>
        <end position="169"/>
    </location>
</feature>
<evidence type="ECO:0000256" key="5">
    <source>
        <dbReference type="SAM" id="Coils"/>
    </source>
</evidence>
<dbReference type="GO" id="GO:0043130">
    <property type="term" value="F:ubiquitin binding"/>
    <property type="evidence" value="ECO:0007669"/>
    <property type="project" value="InterPro"/>
</dbReference>
<feature type="domain" description="GAE" evidence="7">
    <location>
        <begin position="298"/>
        <end position="412"/>
    </location>
</feature>
<dbReference type="GO" id="GO:0006895">
    <property type="term" value="P:Golgi to endosome transport"/>
    <property type="evidence" value="ECO:0007669"/>
    <property type="project" value="TreeGrafter"/>
</dbReference>
<dbReference type="PANTHER" id="PTHR47180:SF1">
    <property type="entry name" value="ADP-RIBOSYLATION FACTOR-BINDING PROTEIN GGA1-RELATED"/>
    <property type="match status" value="1"/>
</dbReference>
<dbReference type="EMBL" id="JAHLUX010000001">
    <property type="protein sequence ID" value="KAG7821656.1"/>
    <property type="molecule type" value="Genomic_DNA"/>
</dbReference>
<evidence type="ECO:0000256" key="2">
    <source>
        <dbReference type="ARBA" id="ARBA00022448"/>
    </source>
</evidence>
<comment type="subcellular location">
    <subcellularLocation>
        <location evidence="1">Golgi apparatus</location>
    </subcellularLocation>
</comment>
<evidence type="ECO:0000256" key="4">
    <source>
        <dbReference type="ARBA" id="ARBA00023034"/>
    </source>
</evidence>
<dbReference type="PROSITE" id="PS50909">
    <property type="entry name" value="GAT"/>
    <property type="match status" value="1"/>
</dbReference>
<dbReference type="GO" id="GO:0005802">
    <property type="term" value="C:trans-Golgi network"/>
    <property type="evidence" value="ECO:0007669"/>
    <property type="project" value="TreeGrafter"/>
</dbReference>
<dbReference type="InterPro" id="IPR038425">
    <property type="entry name" value="GAT_sf"/>
</dbReference>
<evidence type="ECO:0000313" key="9">
    <source>
        <dbReference type="EMBL" id="KAG7821656.1"/>
    </source>
</evidence>
<dbReference type="Pfam" id="PF03127">
    <property type="entry name" value="GAT"/>
    <property type="match status" value="1"/>
</dbReference>
<proteinExistence type="predicted"/>
<feature type="compositionally biased region" description="Low complexity" evidence="6">
    <location>
        <begin position="198"/>
        <end position="208"/>
    </location>
</feature>
<keyword evidence="3" id="KW-0653">Protein transport</keyword>
<evidence type="ECO:0000256" key="6">
    <source>
        <dbReference type="SAM" id="MobiDB-lite"/>
    </source>
</evidence>
<feature type="region of interest" description="Disordered" evidence="6">
    <location>
        <begin position="189"/>
        <end position="210"/>
    </location>
</feature>
<dbReference type="SUPFAM" id="SSF49348">
    <property type="entry name" value="Clathrin adaptor appendage domain"/>
    <property type="match status" value="1"/>
</dbReference>
<keyword evidence="4" id="KW-0333">Golgi apparatus</keyword>
<dbReference type="GO" id="GO:0005829">
    <property type="term" value="C:cytosol"/>
    <property type="evidence" value="ECO:0007669"/>
    <property type="project" value="GOC"/>
</dbReference>
<evidence type="ECO:0000313" key="10">
    <source>
        <dbReference type="Proteomes" id="UP001196530"/>
    </source>
</evidence>
<dbReference type="InterPro" id="IPR052653">
    <property type="entry name" value="ARF-binding"/>
</dbReference>
<evidence type="ECO:0000256" key="1">
    <source>
        <dbReference type="ARBA" id="ARBA00004555"/>
    </source>
</evidence>
<dbReference type="GO" id="GO:0006896">
    <property type="term" value="P:Golgi to vacuole transport"/>
    <property type="evidence" value="ECO:0007669"/>
    <property type="project" value="TreeGrafter"/>
</dbReference>
<dbReference type="InterPro" id="IPR008152">
    <property type="entry name" value="Clathrin_a/b/g-adaptin_app_Ig"/>
</dbReference>
<evidence type="ECO:0000256" key="3">
    <source>
        <dbReference type="ARBA" id="ARBA00022927"/>
    </source>
</evidence>
<dbReference type="CDD" id="cd14235">
    <property type="entry name" value="GAT_GGA_fungi"/>
    <property type="match status" value="1"/>
</dbReference>
<sequence>MHRLLRSKGYEFPAVKKEDAAVLNPSDNLKSIEEIQREERIAQSAKLQELIRRGRPQDLKEANELMKIMSGFKHDETLDETRQRVNEDVEKVSRKAEILDEMLNNATNAGTFDSSDETISELISALKVAQPKLQVLVQEESDDQEQVGRLLSLNDKINSILQKADLLKEGDVANASKVKVSGAGFNLIDFDDEPSPAPSSTSAPAPTSNDAIADLLGDLGGLSFEPKKGTSTGNESVGSLGGFGAINLLDTNTREQSPSVDILSGFSSPVQNTGQSQQSSQPAALDPFQFDFASIASQTNTATTMVTDGSLKIDYVIDQKQPLSLTFKFSNTSPLSTLSKIQFSIAVTKSFELTMLPPSGSAIGPGSGPVTQKVTIKHKNGEPFSSSKIKFKCDYEENGTAKETSGVATISF</sequence>
<dbReference type="FunFam" id="1.20.5.170:FF:000024">
    <property type="entry name" value="VHS domain-containing protein"/>
    <property type="match status" value="1"/>
</dbReference>
<protein>
    <submittedName>
        <fullName evidence="9">Uncharacterized protein</fullName>
    </submittedName>
</protein>
<dbReference type="SMART" id="SM00809">
    <property type="entry name" value="Alpha_adaptinC2"/>
    <property type="match status" value="1"/>
</dbReference>
<dbReference type="PROSITE" id="PS50180">
    <property type="entry name" value="GAE"/>
    <property type="match status" value="1"/>
</dbReference>
<feature type="coiled-coil region" evidence="5">
    <location>
        <begin position="82"/>
        <end position="109"/>
    </location>
</feature>
<dbReference type="GeneID" id="66124182"/>
<organism evidence="9 10">
    <name type="scientific">Pichia angusta</name>
    <name type="common">Yeast</name>
    <name type="synonym">Hansenula polymorpha</name>
    <dbReference type="NCBI Taxonomy" id="870730"/>
    <lineage>
        <taxon>Eukaryota</taxon>
        <taxon>Fungi</taxon>
        <taxon>Dikarya</taxon>
        <taxon>Ascomycota</taxon>
        <taxon>Saccharomycotina</taxon>
        <taxon>Pichiomycetes</taxon>
        <taxon>Pichiales</taxon>
        <taxon>Pichiaceae</taxon>
        <taxon>Ogataea</taxon>
    </lineage>
</organism>
<dbReference type="Pfam" id="PF02883">
    <property type="entry name" value="Alpha_adaptinC2"/>
    <property type="match status" value="1"/>
</dbReference>
<dbReference type="InterPro" id="IPR004152">
    <property type="entry name" value="GAT_dom"/>
</dbReference>
<dbReference type="Proteomes" id="UP001196530">
    <property type="component" value="Unassembled WGS sequence"/>
</dbReference>
<evidence type="ECO:0000259" key="8">
    <source>
        <dbReference type="PROSITE" id="PS50909"/>
    </source>
</evidence>
<dbReference type="SUPFAM" id="SSF89009">
    <property type="entry name" value="GAT-like domain"/>
    <property type="match status" value="1"/>
</dbReference>
<comment type="caution">
    <text evidence="9">The sequence shown here is derived from an EMBL/GenBank/DDBJ whole genome shotgun (WGS) entry which is preliminary data.</text>
</comment>
<dbReference type="PANTHER" id="PTHR47180">
    <property type="entry name" value="ADP-RIBOSYLATION FACTOR-BINDING PROTEIN GGA1-RELATED"/>
    <property type="match status" value="1"/>
</dbReference>
<dbReference type="GO" id="GO:0043328">
    <property type="term" value="P:protein transport to vacuole involved in ubiquitin-dependent protein catabolic process via the multivesicular body sorting pathway"/>
    <property type="evidence" value="ECO:0007669"/>
    <property type="project" value="TreeGrafter"/>
</dbReference>
<keyword evidence="2" id="KW-0813">Transport</keyword>
<dbReference type="InterPro" id="IPR008153">
    <property type="entry name" value="GAE_dom"/>
</dbReference>
<dbReference type="GO" id="GO:0035091">
    <property type="term" value="F:phosphatidylinositol binding"/>
    <property type="evidence" value="ECO:0007669"/>
    <property type="project" value="InterPro"/>
</dbReference>
<evidence type="ECO:0000259" key="7">
    <source>
        <dbReference type="PROSITE" id="PS50180"/>
    </source>
</evidence>
<dbReference type="Gene3D" id="1.20.58.160">
    <property type="match status" value="1"/>
</dbReference>